<reference evidence="10" key="2">
    <citation type="submission" date="2025-08" db="UniProtKB">
        <authorList>
            <consortium name="Ensembl"/>
        </authorList>
    </citation>
    <scope>IDENTIFICATION</scope>
</reference>
<feature type="region of interest" description="Disordered" evidence="8">
    <location>
        <begin position="566"/>
        <end position="603"/>
    </location>
</feature>
<dbReference type="RefSeq" id="XP_028665177.1">
    <property type="nucleotide sequence ID" value="XM_028809344.2"/>
</dbReference>
<comment type="catalytic activity">
    <reaction evidence="7">
        <text>L-cysteinyl-[protein] + hexadecanoyl-CoA = S-hexadecanoyl-L-cysteinyl-[protein] + CoA</text>
        <dbReference type="Rhea" id="RHEA:36683"/>
        <dbReference type="Rhea" id="RHEA-COMP:10131"/>
        <dbReference type="Rhea" id="RHEA-COMP:11032"/>
        <dbReference type="ChEBI" id="CHEBI:29950"/>
        <dbReference type="ChEBI" id="CHEBI:57287"/>
        <dbReference type="ChEBI" id="CHEBI:57379"/>
        <dbReference type="ChEBI" id="CHEBI:74151"/>
        <dbReference type="EC" id="2.3.1.225"/>
    </reaction>
</comment>
<dbReference type="GO" id="GO:0005783">
    <property type="term" value="C:endoplasmic reticulum"/>
    <property type="evidence" value="ECO:0007669"/>
    <property type="project" value="TreeGrafter"/>
</dbReference>
<keyword evidence="11" id="KW-1185">Reference proteome</keyword>
<feature type="compositionally biased region" description="Basic residues" evidence="8">
    <location>
        <begin position="365"/>
        <end position="382"/>
    </location>
</feature>
<reference evidence="10" key="3">
    <citation type="submission" date="2025-09" db="UniProtKB">
        <authorList>
            <consortium name="Ensembl"/>
        </authorList>
    </citation>
    <scope>IDENTIFICATION</scope>
</reference>
<dbReference type="InterPro" id="IPR001594">
    <property type="entry name" value="Palmitoyltrfase_DHHC"/>
</dbReference>
<dbReference type="InterPro" id="IPR039859">
    <property type="entry name" value="PFA4/ZDH16/20/ERF2-like"/>
</dbReference>
<dbReference type="GO" id="GO:0005794">
    <property type="term" value="C:Golgi apparatus"/>
    <property type="evidence" value="ECO:0007669"/>
    <property type="project" value="TreeGrafter"/>
</dbReference>
<dbReference type="PANTHER" id="PTHR22883">
    <property type="entry name" value="ZINC FINGER DHHC DOMAIN CONTAINING PROTEIN"/>
    <property type="match status" value="1"/>
</dbReference>
<evidence type="ECO:0000256" key="3">
    <source>
        <dbReference type="ARBA" id="ARBA00022692"/>
    </source>
</evidence>
<keyword evidence="3 7" id="KW-0812">Transmembrane</keyword>
<evidence type="ECO:0000256" key="4">
    <source>
        <dbReference type="ARBA" id="ARBA00022989"/>
    </source>
</evidence>
<keyword evidence="5 7" id="KW-0472">Membrane</keyword>
<accession>A0A8C4SY38</accession>
<feature type="region of interest" description="Disordered" evidence="8">
    <location>
        <begin position="434"/>
        <end position="524"/>
    </location>
</feature>
<evidence type="ECO:0000259" key="9">
    <source>
        <dbReference type="Pfam" id="PF01529"/>
    </source>
</evidence>
<sequence>MNICGRNPNRTAPEKEDGTPYPTDLPQCSRTNGWSWPPHPFQLLAWLLYVFFAILGFGVFVPLLPRHWVPAGYICTGVMFVCHLFVHLSAVTIDPADRNVRAKKYKGPVPVFDRTKHAHVIENCHCYLCEVDVSAKSKHCSTCNKCVASFDHHCKWLNNCVGSRNYWFFLNSVISALLGILVVVIISFYVFIQFFIDPAILRSDKHFQGNSNETDIWYVFLPISPVLTTAPAILSLAGITTFLGLLSIFLLAHLLCFHIYLMWNRLSTYEYIMRQRHRQEGKTTENDYEGNDSVPSKLKPMKDVGYSGTLGYTIPEILVEDPAAMITSGKQVKNFHKNGALGNSTSSKSDTDPVPAIPDEYQHSSKLRKSSSEKKRKKKVHKQPSEVINDRLLENSLNTLPTACPSDSDSPNGAVTTAASQSLMLPIPAFPQREILPPMMPDNINAVQPAGPPAEYNSDSAESMDEIPVAQTRSGSTALSGTSSNGSHRQSIQSCLGSARPNLHPKPHHQVDVRDSRPQPPLPLSQLKAKRKISKSTLTPEDKFELINQTPTVYLTKSSGEFTVSATNVKASSGRSSRKRNGKRMQEGTNNMDMNLGDPGVLS</sequence>
<evidence type="ECO:0000313" key="11">
    <source>
        <dbReference type="Proteomes" id="UP000694620"/>
    </source>
</evidence>
<dbReference type="GeneID" id="114657486"/>
<feature type="transmembrane region" description="Helical" evidence="7">
    <location>
        <begin position="71"/>
        <end position="93"/>
    </location>
</feature>
<evidence type="ECO:0000313" key="10">
    <source>
        <dbReference type="Ensembl" id="ENSECRP00000023449.1"/>
    </source>
</evidence>
<dbReference type="GO" id="GO:0006612">
    <property type="term" value="P:protein targeting to membrane"/>
    <property type="evidence" value="ECO:0007669"/>
    <property type="project" value="TreeGrafter"/>
</dbReference>
<evidence type="ECO:0000256" key="7">
    <source>
        <dbReference type="RuleBase" id="RU079119"/>
    </source>
</evidence>
<evidence type="ECO:0000256" key="5">
    <source>
        <dbReference type="ARBA" id="ARBA00023136"/>
    </source>
</evidence>
<name>A0A8C4SY38_ERPCA</name>
<evidence type="ECO:0000256" key="2">
    <source>
        <dbReference type="ARBA" id="ARBA00022679"/>
    </source>
</evidence>
<feature type="domain" description="Palmitoyltransferase DHHC" evidence="9">
    <location>
        <begin position="122"/>
        <end position="273"/>
    </location>
</feature>
<comment type="subcellular location">
    <subcellularLocation>
        <location evidence="1">Membrane</location>
        <topology evidence="1">Multi-pass membrane protein</topology>
    </subcellularLocation>
</comment>
<proteinExistence type="inferred from homology"/>
<comment type="domain">
    <text evidence="7">The DHHC domain is required for palmitoyltransferase activity.</text>
</comment>
<comment type="similarity">
    <text evidence="7">Belongs to the DHHC palmitoyltransferase family.</text>
</comment>
<keyword evidence="2 7" id="KW-0808">Transferase</keyword>
<dbReference type="EC" id="2.3.1.225" evidence="7"/>
<evidence type="ECO:0000256" key="1">
    <source>
        <dbReference type="ARBA" id="ARBA00004141"/>
    </source>
</evidence>
<organism evidence="10 11">
    <name type="scientific">Erpetoichthys calabaricus</name>
    <name type="common">Rope fish</name>
    <name type="synonym">Calamoichthys calabaricus</name>
    <dbReference type="NCBI Taxonomy" id="27687"/>
    <lineage>
        <taxon>Eukaryota</taxon>
        <taxon>Metazoa</taxon>
        <taxon>Chordata</taxon>
        <taxon>Craniata</taxon>
        <taxon>Vertebrata</taxon>
        <taxon>Euteleostomi</taxon>
        <taxon>Actinopterygii</taxon>
        <taxon>Polypteriformes</taxon>
        <taxon>Polypteridae</taxon>
        <taxon>Erpetoichthys</taxon>
    </lineage>
</organism>
<dbReference type="AlphaFoldDB" id="A0A8C4SY38"/>
<dbReference type="GeneTree" id="ENSGT00940000159191"/>
<gene>
    <name evidence="10" type="primary">ZDHHC1</name>
    <name evidence="10" type="synonym">zdhhc1</name>
</gene>
<feature type="region of interest" description="Disordered" evidence="8">
    <location>
        <begin position="1"/>
        <end position="22"/>
    </location>
</feature>
<protein>
    <recommendedName>
        <fullName evidence="7">Palmitoyltransferase</fullName>
        <ecNumber evidence="7">2.3.1.225</ecNumber>
    </recommendedName>
</protein>
<dbReference type="Pfam" id="PF01529">
    <property type="entry name" value="DHHC"/>
    <property type="match status" value="1"/>
</dbReference>
<feature type="transmembrane region" description="Helical" evidence="7">
    <location>
        <begin position="242"/>
        <end position="263"/>
    </location>
</feature>
<feature type="transmembrane region" description="Helical" evidence="7">
    <location>
        <begin position="43"/>
        <end position="64"/>
    </location>
</feature>
<feature type="compositionally biased region" description="Polar residues" evidence="8">
    <location>
        <begin position="471"/>
        <end position="496"/>
    </location>
</feature>
<dbReference type="Ensembl" id="ENSECRT00000023953.1">
    <property type="protein sequence ID" value="ENSECRP00000023449.1"/>
    <property type="gene ID" value="ENSECRG00000015868.1"/>
</dbReference>
<dbReference type="PROSITE" id="PS50216">
    <property type="entry name" value="DHHC"/>
    <property type="match status" value="1"/>
</dbReference>
<dbReference type="PANTHER" id="PTHR22883:SF8">
    <property type="entry name" value="PALMITOYLTRANSFERASE ZDHHC1"/>
    <property type="match status" value="1"/>
</dbReference>
<dbReference type="CTD" id="29800"/>
<reference evidence="10" key="1">
    <citation type="submission" date="2021-06" db="EMBL/GenBank/DDBJ databases">
        <authorList>
            <consortium name="Wellcome Sanger Institute Data Sharing"/>
        </authorList>
    </citation>
    <scope>NUCLEOTIDE SEQUENCE [LARGE SCALE GENOMIC DNA]</scope>
</reference>
<dbReference type="OrthoDB" id="9909019at2759"/>
<dbReference type="GO" id="GO:0016020">
    <property type="term" value="C:membrane"/>
    <property type="evidence" value="ECO:0007669"/>
    <property type="project" value="UniProtKB-SubCell"/>
</dbReference>
<feature type="transmembrane region" description="Helical" evidence="7">
    <location>
        <begin position="216"/>
        <end position="236"/>
    </location>
</feature>
<dbReference type="Proteomes" id="UP000694620">
    <property type="component" value="Chromosome 9"/>
</dbReference>
<keyword evidence="4 7" id="KW-1133">Transmembrane helix</keyword>
<keyword evidence="6 7" id="KW-0012">Acyltransferase</keyword>
<evidence type="ECO:0000256" key="8">
    <source>
        <dbReference type="SAM" id="MobiDB-lite"/>
    </source>
</evidence>
<feature type="region of interest" description="Disordered" evidence="8">
    <location>
        <begin position="280"/>
        <end position="300"/>
    </location>
</feature>
<feature type="transmembrane region" description="Helical" evidence="7">
    <location>
        <begin position="166"/>
        <end position="196"/>
    </location>
</feature>
<dbReference type="GO" id="GO:0019706">
    <property type="term" value="F:protein-cysteine S-palmitoyltransferase activity"/>
    <property type="evidence" value="ECO:0007669"/>
    <property type="project" value="UniProtKB-EC"/>
</dbReference>
<feature type="region of interest" description="Disordered" evidence="8">
    <location>
        <begin position="337"/>
        <end position="387"/>
    </location>
</feature>
<evidence type="ECO:0000256" key="6">
    <source>
        <dbReference type="ARBA" id="ARBA00023315"/>
    </source>
</evidence>